<proteinExistence type="inferred from homology"/>
<comment type="subcellular location">
    <subcellularLocation>
        <location evidence="4">Cytoplasm</location>
    </subcellularLocation>
</comment>
<dbReference type="EC" id="2.1.1.-" evidence="4"/>
<comment type="similarity">
    <text evidence="4">Belongs to the class I-like SAM-binding methyltransferase superfamily. EFM4 family.</text>
</comment>
<evidence type="ECO:0000256" key="1">
    <source>
        <dbReference type="ARBA" id="ARBA00022603"/>
    </source>
</evidence>
<dbReference type="Gene3D" id="3.40.50.150">
    <property type="entry name" value="Vaccinia Virus protein VP39"/>
    <property type="match status" value="1"/>
</dbReference>
<keyword evidence="4" id="KW-0813">Transport</keyword>
<dbReference type="EMBL" id="JAVFKD010000015">
    <property type="protein sequence ID" value="KAK5988859.1"/>
    <property type="molecule type" value="Genomic_DNA"/>
</dbReference>
<evidence type="ECO:0000256" key="2">
    <source>
        <dbReference type="ARBA" id="ARBA00022679"/>
    </source>
</evidence>
<evidence type="ECO:0000313" key="6">
    <source>
        <dbReference type="Proteomes" id="UP001338125"/>
    </source>
</evidence>
<accession>A0ABR0S9L6</accession>
<sequence length="226" mass="25146">MASRPAHLEPWNNLYTTELSNHAADPFDIGTCWFEDSDAESHNLDFLASLADDAYEEPAVTLPSPLPRSSTSFLDLGCGNGALLFSLRDDGWQGRMLGVDYSPQSKTSRIRRMGPPVRPLVHPLNNHQSTGWDLVLDKGTFDAISLSSATDSQGRRLVESYRERMLRLLKPDGGLFLVTSCNWTEEELKGWFEGKELRVVGKVDYPTFTFGGAKGQTISTLCFQRA</sequence>
<keyword evidence="1 4" id="KW-0489">Methyltransferase</keyword>
<dbReference type="CDD" id="cd02440">
    <property type="entry name" value="AdoMet_MTases"/>
    <property type="match status" value="1"/>
</dbReference>
<evidence type="ECO:0000256" key="4">
    <source>
        <dbReference type="HAMAP-Rule" id="MF_03188"/>
    </source>
</evidence>
<dbReference type="InterPro" id="IPR029063">
    <property type="entry name" value="SAM-dependent_MTases_sf"/>
</dbReference>
<name>A0ABR0S9L6_9HYPO</name>
<keyword evidence="3 4" id="KW-0949">S-adenosyl-L-methionine</keyword>
<comment type="function">
    <text evidence="4">S-adenosyl-L-methionine-dependent protein-lysine N-methyltransferase that mono- and dimethylates elongation factor 1-alpha at 'Lys-316'. May play a role in intracellular transport.</text>
</comment>
<dbReference type="Proteomes" id="UP001338125">
    <property type="component" value="Unassembled WGS sequence"/>
</dbReference>
<evidence type="ECO:0000256" key="3">
    <source>
        <dbReference type="ARBA" id="ARBA00022691"/>
    </source>
</evidence>
<comment type="caution">
    <text evidence="5">The sequence shown here is derived from an EMBL/GenBank/DDBJ whole genome shotgun (WGS) entry which is preliminary data.</text>
</comment>
<keyword evidence="4" id="KW-0963">Cytoplasm</keyword>
<gene>
    <name evidence="4" type="primary">EFM4</name>
    <name evidence="5" type="ORF">PT974_10356</name>
</gene>
<keyword evidence="6" id="KW-1185">Reference proteome</keyword>
<dbReference type="PANTHER" id="PTHR12843:SF5">
    <property type="entry name" value="EEF1A LYSINE METHYLTRANSFERASE 2"/>
    <property type="match status" value="1"/>
</dbReference>
<protein>
    <recommendedName>
        <fullName evidence="4">Protein-lysine N-methyltransferase EFM4</fullName>
        <ecNumber evidence="4">2.1.1.-</ecNumber>
    </recommendedName>
    <alternativeName>
        <fullName evidence="4">Elongation factor methyltransferase 4</fullName>
    </alternativeName>
</protein>
<keyword evidence="2 4" id="KW-0808">Transferase</keyword>
<dbReference type="Pfam" id="PF13489">
    <property type="entry name" value="Methyltransf_23"/>
    <property type="match status" value="1"/>
</dbReference>
<organism evidence="5 6">
    <name type="scientific">Cladobotryum mycophilum</name>
    <dbReference type="NCBI Taxonomy" id="491253"/>
    <lineage>
        <taxon>Eukaryota</taxon>
        <taxon>Fungi</taxon>
        <taxon>Dikarya</taxon>
        <taxon>Ascomycota</taxon>
        <taxon>Pezizomycotina</taxon>
        <taxon>Sordariomycetes</taxon>
        <taxon>Hypocreomycetidae</taxon>
        <taxon>Hypocreales</taxon>
        <taxon>Hypocreaceae</taxon>
        <taxon>Cladobotryum</taxon>
    </lineage>
</organism>
<reference evidence="5 6" key="1">
    <citation type="submission" date="2024-01" db="EMBL/GenBank/DDBJ databases">
        <title>Complete genome of Cladobotryum mycophilum ATHUM6906.</title>
        <authorList>
            <person name="Christinaki A.C."/>
            <person name="Myridakis A.I."/>
            <person name="Kouvelis V.N."/>
        </authorList>
    </citation>
    <scope>NUCLEOTIDE SEQUENCE [LARGE SCALE GENOMIC DNA]</scope>
    <source>
        <strain evidence="5 6">ATHUM6906</strain>
    </source>
</reference>
<dbReference type="HAMAP" id="MF_03188">
    <property type="entry name" value="Methyltr_EFM4"/>
    <property type="match status" value="1"/>
</dbReference>
<dbReference type="PANTHER" id="PTHR12843">
    <property type="entry name" value="PROTEIN-LYSINE N-METHYLTRANSFERASE METTL10"/>
    <property type="match status" value="1"/>
</dbReference>
<evidence type="ECO:0000313" key="5">
    <source>
        <dbReference type="EMBL" id="KAK5988859.1"/>
    </source>
</evidence>
<dbReference type="SUPFAM" id="SSF53335">
    <property type="entry name" value="S-adenosyl-L-methionine-dependent methyltransferases"/>
    <property type="match status" value="1"/>
</dbReference>
<dbReference type="InterPro" id="IPR026635">
    <property type="entry name" value="Efm4/METTL10"/>
</dbReference>